<proteinExistence type="predicted"/>
<dbReference type="InParanoid" id="A0A059C5G1"/>
<evidence type="ECO:0000313" key="2">
    <source>
        <dbReference type="EMBL" id="KCW73718.1"/>
    </source>
</evidence>
<accession>A0A059C5G1</accession>
<keyword evidence="1" id="KW-0812">Transmembrane</keyword>
<sequence length="129" mass="14996">MRHFEVFELQGLKSWNTKRMNFHTGKGVLTPYLTMPEQIKREVGTNVVYPAPEEQDRIDRNCQTNSCRTFNGVHSNLHNQQLSVTHLVGYNGWIVVVVTVVLSVLCTTSRERTPHRGREFLDERERKTV</sequence>
<organism evidence="2">
    <name type="scientific">Eucalyptus grandis</name>
    <name type="common">Flooded gum</name>
    <dbReference type="NCBI Taxonomy" id="71139"/>
    <lineage>
        <taxon>Eukaryota</taxon>
        <taxon>Viridiplantae</taxon>
        <taxon>Streptophyta</taxon>
        <taxon>Embryophyta</taxon>
        <taxon>Tracheophyta</taxon>
        <taxon>Spermatophyta</taxon>
        <taxon>Magnoliopsida</taxon>
        <taxon>eudicotyledons</taxon>
        <taxon>Gunneridae</taxon>
        <taxon>Pentapetalae</taxon>
        <taxon>rosids</taxon>
        <taxon>malvids</taxon>
        <taxon>Myrtales</taxon>
        <taxon>Myrtaceae</taxon>
        <taxon>Myrtoideae</taxon>
        <taxon>Eucalypteae</taxon>
        <taxon>Eucalyptus</taxon>
    </lineage>
</organism>
<dbReference type="Gramene" id="KCW73718">
    <property type="protein sequence ID" value="KCW73718"/>
    <property type="gene ID" value="EUGRSUZ_E02328"/>
</dbReference>
<evidence type="ECO:0000256" key="1">
    <source>
        <dbReference type="SAM" id="Phobius"/>
    </source>
</evidence>
<reference evidence="2" key="1">
    <citation type="submission" date="2013-07" db="EMBL/GenBank/DDBJ databases">
        <title>The genome of Eucalyptus grandis.</title>
        <authorList>
            <person name="Schmutz J."/>
            <person name="Hayes R."/>
            <person name="Myburg A."/>
            <person name="Tuskan G."/>
            <person name="Grattapaglia D."/>
            <person name="Rokhsar D.S."/>
        </authorList>
    </citation>
    <scope>NUCLEOTIDE SEQUENCE</scope>
    <source>
        <tissue evidence="2">Leaf extractions</tissue>
    </source>
</reference>
<dbReference type="AlphaFoldDB" id="A0A059C5G1"/>
<dbReference type="EMBL" id="KK198757">
    <property type="protein sequence ID" value="KCW73718.1"/>
    <property type="molecule type" value="Genomic_DNA"/>
</dbReference>
<feature type="transmembrane region" description="Helical" evidence="1">
    <location>
        <begin position="90"/>
        <end position="108"/>
    </location>
</feature>
<protein>
    <submittedName>
        <fullName evidence="2">Uncharacterized protein</fullName>
    </submittedName>
</protein>
<keyword evidence="1" id="KW-1133">Transmembrane helix</keyword>
<keyword evidence="1" id="KW-0472">Membrane</keyword>
<name>A0A059C5G1_EUCGR</name>
<gene>
    <name evidence="2" type="ORF">EUGRSUZ_E02328</name>
</gene>